<evidence type="ECO:0000256" key="2">
    <source>
        <dbReference type="ARBA" id="ARBA00009592"/>
    </source>
</evidence>
<name>A0AAV0IM35_9ROSI</name>
<protein>
    <submittedName>
        <fullName evidence="11">Uncharacterized protein</fullName>
    </submittedName>
</protein>
<keyword evidence="8" id="KW-0325">Glycoprotein</keyword>
<evidence type="ECO:0000256" key="6">
    <source>
        <dbReference type="ARBA" id="ARBA00022989"/>
    </source>
</evidence>
<dbReference type="Pfam" id="PF13855">
    <property type="entry name" value="LRR_8"/>
    <property type="match status" value="1"/>
</dbReference>
<comment type="subcellular location">
    <subcellularLocation>
        <location evidence="1">Membrane</location>
        <topology evidence="1">Single-pass membrane protein</topology>
    </subcellularLocation>
</comment>
<proteinExistence type="inferred from homology"/>
<dbReference type="InterPro" id="IPR003591">
    <property type="entry name" value="Leu-rich_rpt_typical-subtyp"/>
</dbReference>
<evidence type="ECO:0000256" key="7">
    <source>
        <dbReference type="ARBA" id="ARBA00023136"/>
    </source>
</evidence>
<gene>
    <name evidence="11" type="ORF">LITE_LOCUS9942</name>
</gene>
<feature type="compositionally biased region" description="Basic and acidic residues" evidence="9">
    <location>
        <begin position="185"/>
        <end position="197"/>
    </location>
</feature>
<keyword evidence="4 10" id="KW-0812">Transmembrane</keyword>
<dbReference type="SUPFAM" id="SSF52058">
    <property type="entry name" value="L domain-like"/>
    <property type="match status" value="1"/>
</dbReference>
<keyword evidence="7 10" id="KW-0472">Membrane</keyword>
<dbReference type="EMBL" id="CAMGYJ010000004">
    <property type="protein sequence ID" value="CAI0398541.1"/>
    <property type="molecule type" value="Genomic_DNA"/>
</dbReference>
<evidence type="ECO:0000256" key="3">
    <source>
        <dbReference type="ARBA" id="ARBA00022614"/>
    </source>
</evidence>
<evidence type="ECO:0000256" key="4">
    <source>
        <dbReference type="ARBA" id="ARBA00022692"/>
    </source>
</evidence>
<dbReference type="PRINTS" id="PR00019">
    <property type="entry name" value="LEURICHRPT"/>
</dbReference>
<dbReference type="PANTHER" id="PTHR48065">
    <property type="entry name" value="OS10G0469600 PROTEIN"/>
    <property type="match status" value="1"/>
</dbReference>
<dbReference type="GO" id="GO:0016020">
    <property type="term" value="C:membrane"/>
    <property type="evidence" value="ECO:0007669"/>
    <property type="project" value="UniProtKB-SubCell"/>
</dbReference>
<dbReference type="InterPro" id="IPR032675">
    <property type="entry name" value="LRR_dom_sf"/>
</dbReference>
<reference evidence="11" key="1">
    <citation type="submission" date="2022-08" db="EMBL/GenBank/DDBJ databases">
        <authorList>
            <person name="Gutierrez-Valencia J."/>
        </authorList>
    </citation>
    <scope>NUCLEOTIDE SEQUENCE</scope>
</reference>
<feature type="region of interest" description="Disordered" evidence="9">
    <location>
        <begin position="177"/>
        <end position="197"/>
    </location>
</feature>
<evidence type="ECO:0000256" key="1">
    <source>
        <dbReference type="ARBA" id="ARBA00004167"/>
    </source>
</evidence>
<dbReference type="Gene3D" id="3.80.10.10">
    <property type="entry name" value="Ribonuclease Inhibitor"/>
    <property type="match status" value="1"/>
</dbReference>
<comment type="similarity">
    <text evidence="2">Belongs to the RLP family.</text>
</comment>
<evidence type="ECO:0000256" key="9">
    <source>
        <dbReference type="SAM" id="MobiDB-lite"/>
    </source>
</evidence>
<evidence type="ECO:0000313" key="12">
    <source>
        <dbReference type="Proteomes" id="UP001154282"/>
    </source>
</evidence>
<feature type="transmembrane region" description="Helical" evidence="10">
    <location>
        <begin position="137"/>
        <end position="162"/>
    </location>
</feature>
<dbReference type="SMART" id="SM00369">
    <property type="entry name" value="LRR_TYP"/>
    <property type="match status" value="3"/>
</dbReference>
<dbReference type="PANTHER" id="PTHR48065:SF72">
    <property type="entry name" value="LEUCINE-RICH REPEAT-CONTAINING N-TERMINAL PLANT-TYPE DOMAIN-CONTAINING PROTEIN"/>
    <property type="match status" value="1"/>
</dbReference>
<sequence length="209" mass="22723">MPSWLGTLEELGELDLSSNNLHGDIPKSLGNCSNLVILDLSHNSFSGEIPTSLGNLIKLERLNLSCNHLQGKIPSSLAKLTSLHRLNLSNNDLRGRIPETFSGFPVSSFQGNSPEGLCGRPMEVCLRSGGKKGMSNAAVVGIIAVIVFSSTVICLVMVYIMVRMWCHWREVAISSTVDGGGGAGREQRREMRGRKGGDDQFWKLSQLVQ</sequence>
<accession>A0AAV0IM35</accession>
<evidence type="ECO:0000256" key="8">
    <source>
        <dbReference type="ARBA" id="ARBA00023180"/>
    </source>
</evidence>
<keyword evidence="5" id="KW-0677">Repeat</keyword>
<organism evidence="11 12">
    <name type="scientific">Linum tenue</name>
    <dbReference type="NCBI Taxonomy" id="586396"/>
    <lineage>
        <taxon>Eukaryota</taxon>
        <taxon>Viridiplantae</taxon>
        <taxon>Streptophyta</taxon>
        <taxon>Embryophyta</taxon>
        <taxon>Tracheophyta</taxon>
        <taxon>Spermatophyta</taxon>
        <taxon>Magnoliopsida</taxon>
        <taxon>eudicotyledons</taxon>
        <taxon>Gunneridae</taxon>
        <taxon>Pentapetalae</taxon>
        <taxon>rosids</taxon>
        <taxon>fabids</taxon>
        <taxon>Malpighiales</taxon>
        <taxon>Linaceae</taxon>
        <taxon>Linum</taxon>
    </lineage>
</organism>
<keyword evidence="3" id="KW-0433">Leucine-rich repeat</keyword>
<evidence type="ECO:0000256" key="5">
    <source>
        <dbReference type="ARBA" id="ARBA00022737"/>
    </source>
</evidence>
<comment type="caution">
    <text evidence="11">The sequence shown here is derived from an EMBL/GenBank/DDBJ whole genome shotgun (WGS) entry which is preliminary data.</text>
</comment>
<dbReference type="AlphaFoldDB" id="A0AAV0IM35"/>
<dbReference type="FunFam" id="3.80.10.10:FF:000111">
    <property type="entry name" value="LRR receptor-like serine/threonine-protein kinase ERECTA"/>
    <property type="match status" value="1"/>
</dbReference>
<dbReference type="Pfam" id="PF00560">
    <property type="entry name" value="LRR_1"/>
    <property type="match status" value="1"/>
</dbReference>
<evidence type="ECO:0000313" key="11">
    <source>
        <dbReference type="EMBL" id="CAI0398541.1"/>
    </source>
</evidence>
<dbReference type="InterPro" id="IPR001611">
    <property type="entry name" value="Leu-rich_rpt"/>
</dbReference>
<keyword evidence="6 10" id="KW-1133">Transmembrane helix</keyword>
<keyword evidence="12" id="KW-1185">Reference proteome</keyword>
<evidence type="ECO:0000256" key="10">
    <source>
        <dbReference type="SAM" id="Phobius"/>
    </source>
</evidence>
<dbReference type="Proteomes" id="UP001154282">
    <property type="component" value="Unassembled WGS sequence"/>
</dbReference>